<evidence type="ECO:0000259" key="2">
    <source>
        <dbReference type="Pfam" id="PF00487"/>
    </source>
</evidence>
<dbReference type="RefSeq" id="WP_074632317.1">
    <property type="nucleotide sequence ID" value="NZ_FNKY01000001.1"/>
</dbReference>
<dbReference type="EMBL" id="FNKY01000001">
    <property type="protein sequence ID" value="SDQ75408.1"/>
    <property type="molecule type" value="Genomic_DNA"/>
</dbReference>
<feature type="domain" description="Fatty acid desaturase" evidence="2">
    <location>
        <begin position="44"/>
        <end position="289"/>
    </location>
</feature>
<organism evidence="3 4">
    <name type="scientific">Nitrosospira multiformis</name>
    <dbReference type="NCBI Taxonomy" id="1231"/>
    <lineage>
        <taxon>Bacteria</taxon>
        <taxon>Pseudomonadati</taxon>
        <taxon>Pseudomonadota</taxon>
        <taxon>Betaproteobacteria</taxon>
        <taxon>Nitrosomonadales</taxon>
        <taxon>Nitrosomonadaceae</taxon>
        <taxon>Nitrosospira</taxon>
    </lineage>
</organism>
<dbReference type="Pfam" id="PF00487">
    <property type="entry name" value="FA_desaturase"/>
    <property type="match status" value="1"/>
</dbReference>
<feature type="transmembrane region" description="Helical" evidence="1">
    <location>
        <begin position="20"/>
        <end position="38"/>
    </location>
</feature>
<keyword evidence="1" id="KW-0812">Transmembrane</keyword>
<dbReference type="PANTHER" id="PTHR12879:SF8">
    <property type="entry name" value="SPHINGOLIPID DELTA(4)-DESATURASE DES1"/>
    <property type="match status" value="1"/>
</dbReference>
<accession>A0ABY0TFJ5</accession>
<evidence type="ECO:0000256" key="1">
    <source>
        <dbReference type="SAM" id="Phobius"/>
    </source>
</evidence>
<dbReference type="PANTHER" id="PTHR12879">
    <property type="entry name" value="SPHINGOLIPID DELTA 4 DESATURASE/C-4 HYDROXYLASE PROTEIN DES2"/>
    <property type="match status" value="1"/>
</dbReference>
<reference evidence="3 4" key="1">
    <citation type="submission" date="2016-10" db="EMBL/GenBank/DDBJ databases">
        <authorList>
            <person name="Varghese N."/>
            <person name="Submissions S."/>
        </authorList>
    </citation>
    <scope>NUCLEOTIDE SEQUENCE [LARGE SCALE GENOMIC DNA]</scope>
    <source>
        <strain evidence="3 4">Nl1</strain>
    </source>
</reference>
<keyword evidence="1" id="KW-1133">Transmembrane helix</keyword>
<gene>
    <name evidence="3" type="ORF">SAMN05216402_2154</name>
</gene>
<name>A0ABY0TFJ5_9PROT</name>
<keyword evidence="4" id="KW-1185">Reference proteome</keyword>
<comment type="caution">
    <text evidence="3">The sequence shown here is derived from an EMBL/GenBank/DDBJ whole genome shotgun (WGS) entry which is preliminary data.</text>
</comment>
<feature type="transmembrane region" description="Helical" evidence="1">
    <location>
        <begin position="178"/>
        <end position="204"/>
    </location>
</feature>
<sequence>MINRIEKTWFRYQGGLLPNISALFYCQLAYFGGAGLILSLNPILMAAGTLAMAHGMVIASYLIHDCGHNTLFKSPCHNAVVGKALNWLSGGCYGTYADLRMTHMQHHVDNADVGTLDYRGYLARHPAQRKMVEVLEWLYVPAVELIMHGVLILAPFVFKEKKDQRLRIMRVAVIRFSLLLALFLYSPMAYLCYLLAYTILLTVLRFMDAFQHNYGVLAFADSAELIKHRGDRDYEESHTFSNLISIKHPWLNLLTLNFGYHNAHHARPTTPWHLLPTLHQTLYGNDTSVVIPFWKQLSSFHKNRVARVFGDDSETQGDRFAQRLWDGSAVGIGGVSFLTPF</sequence>
<evidence type="ECO:0000313" key="4">
    <source>
        <dbReference type="Proteomes" id="UP000183471"/>
    </source>
</evidence>
<dbReference type="InterPro" id="IPR005804">
    <property type="entry name" value="FA_desaturase_dom"/>
</dbReference>
<proteinExistence type="predicted"/>
<keyword evidence="1" id="KW-0472">Membrane</keyword>
<feature type="transmembrane region" description="Helical" evidence="1">
    <location>
        <begin position="137"/>
        <end position="158"/>
    </location>
</feature>
<dbReference type="Proteomes" id="UP000183471">
    <property type="component" value="Unassembled WGS sequence"/>
</dbReference>
<protein>
    <submittedName>
        <fullName evidence="3">Fatty acid desaturase</fullName>
    </submittedName>
</protein>
<evidence type="ECO:0000313" key="3">
    <source>
        <dbReference type="EMBL" id="SDQ75408.1"/>
    </source>
</evidence>